<comment type="caution">
    <text evidence="6">The sequence shown here is derived from an EMBL/GenBank/DDBJ whole genome shotgun (WGS) entry which is preliminary data.</text>
</comment>
<keyword evidence="7" id="KW-1185">Reference proteome</keyword>
<feature type="binding site" evidence="5">
    <location>
        <position position="308"/>
    </location>
    <ligand>
        <name>Fe cation</name>
        <dbReference type="ChEBI" id="CHEBI:24875"/>
        <note>catalytic</note>
    </ligand>
</feature>
<feature type="binding site" evidence="5">
    <location>
        <position position="521"/>
    </location>
    <ligand>
        <name>Fe cation</name>
        <dbReference type="ChEBI" id="CHEBI:24875"/>
        <note>catalytic</note>
    </ligand>
</feature>
<dbReference type="PANTHER" id="PTHR10543">
    <property type="entry name" value="BETA-CAROTENE DIOXYGENASE"/>
    <property type="match status" value="1"/>
</dbReference>
<reference evidence="6" key="1">
    <citation type="journal article" date="2023" name="G3 (Bethesda)">
        <title>A reference genome for the long-term kleptoplast-retaining sea slug Elysia crispata morphotype clarki.</title>
        <authorList>
            <person name="Eastman K.E."/>
            <person name="Pendleton A.L."/>
            <person name="Shaikh M.A."/>
            <person name="Suttiyut T."/>
            <person name="Ogas R."/>
            <person name="Tomko P."/>
            <person name="Gavelis G."/>
            <person name="Widhalm J.R."/>
            <person name="Wisecaver J.H."/>
        </authorList>
    </citation>
    <scope>NUCLEOTIDE SEQUENCE</scope>
    <source>
        <strain evidence="6">ECLA1</strain>
    </source>
</reference>
<dbReference type="GO" id="GO:0016121">
    <property type="term" value="P:carotene catabolic process"/>
    <property type="evidence" value="ECO:0007669"/>
    <property type="project" value="TreeGrafter"/>
</dbReference>
<evidence type="ECO:0000256" key="1">
    <source>
        <dbReference type="ARBA" id="ARBA00006787"/>
    </source>
</evidence>
<dbReference type="PANTHER" id="PTHR10543:SF24">
    <property type="entry name" value="CAROTENOID ISOMEROOXYGENASE"/>
    <property type="match status" value="1"/>
</dbReference>
<dbReference type="GO" id="GO:0046872">
    <property type="term" value="F:metal ion binding"/>
    <property type="evidence" value="ECO:0007669"/>
    <property type="project" value="UniProtKB-KW"/>
</dbReference>
<evidence type="ECO:0000256" key="3">
    <source>
        <dbReference type="ARBA" id="ARBA00023002"/>
    </source>
</evidence>
<dbReference type="GO" id="GO:0003834">
    <property type="term" value="F:beta-carotene 15,15'-dioxygenase activity"/>
    <property type="evidence" value="ECO:0007669"/>
    <property type="project" value="TreeGrafter"/>
</dbReference>
<dbReference type="EMBL" id="JAWDGP010006502">
    <property type="protein sequence ID" value="KAK3739775.1"/>
    <property type="molecule type" value="Genomic_DNA"/>
</dbReference>
<dbReference type="AlphaFoldDB" id="A0AAE0YBG7"/>
<dbReference type="GO" id="GO:0010436">
    <property type="term" value="F:carotenoid dioxygenase activity"/>
    <property type="evidence" value="ECO:0007669"/>
    <property type="project" value="TreeGrafter"/>
</dbReference>
<feature type="binding site" evidence="5">
    <location>
        <position position="237"/>
    </location>
    <ligand>
        <name>Fe cation</name>
        <dbReference type="ChEBI" id="CHEBI:24875"/>
        <note>catalytic</note>
    </ligand>
</feature>
<evidence type="ECO:0000313" key="6">
    <source>
        <dbReference type="EMBL" id="KAK3739775.1"/>
    </source>
</evidence>
<evidence type="ECO:0000256" key="5">
    <source>
        <dbReference type="PIRSR" id="PIRSR604294-1"/>
    </source>
</evidence>
<organism evidence="6 7">
    <name type="scientific">Elysia crispata</name>
    <name type="common">lettuce slug</name>
    <dbReference type="NCBI Taxonomy" id="231223"/>
    <lineage>
        <taxon>Eukaryota</taxon>
        <taxon>Metazoa</taxon>
        <taxon>Spiralia</taxon>
        <taxon>Lophotrochozoa</taxon>
        <taxon>Mollusca</taxon>
        <taxon>Gastropoda</taxon>
        <taxon>Heterobranchia</taxon>
        <taxon>Euthyneura</taxon>
        <taxon>Panpulmonata</taxon>
        <taxon>Sacoglossa</taxon>
        <taxon>Placobranchoidea</taxon>
        <taxon>Plakobranchidae</taxon>
        <taxon>Elysia</taxon>
    </lineage>
</organism>
<accession>A0AAE0YBG7</accession>
<dbReference type="InterPro" id="IPR004294">
    <property type="entry name" value="Carotenoid_Oase"/>
</dbReference>
<dbReference type="Pfam" id="PF03055">
    <property type="entry name" value="RPE65"/>
    <property type="match status" value="1"/>
</dbReference>
<proteinExistence type="inferred from homology"/>
<name>A0AAE0YBG7_9GAST</name>
<protein>
    <submittedName>
        <fullName evidence="6">Uncharacterized protein</fullName>
    </submittedName>
</protein>
<keyword evidence="2 5" id="KW-0479">Metal-binding</keyword>
<feature type="binding site" evidence="5">
    <location>
        <position position="178"/>
    </location>
    <ligand>
        <name>Fe cation</name>
        <dbReference type="ChEBI" id="CHEBI:24875"/>
        <note>catalytic</note>
    </ligand>
</feature>
<evidence type="ECO:0000256" key="2">
    <source>
        <dbReference type="ARBA" id="ARBA00022723"/>
    </source>
</evidence>
<evidence type="ECO:0000256" key="4">
    <source>
        <dbReference type="ARBA" id="ARBA00023004"/>
    </source>
</evidence>
<dbReference type="Proteomes" id="UP001283361">
    <property type="component" value="Unassembled WGS sequence"/>
</dbReference>
<keyword evidence="3" id="KW-0560">Oxidoreductase</keyword>
<keyword evidence="4 5" id="KW-0408">Iron</keyword>
<evidence type="ECO:0000313" key="7">
    <source>
        <dbReference type="Proteomes" id="UP001283361"/>
    </source>
</evidence>
<comment type="similarity">
    <text evidence="1">Belongs to the carotenoid oxygenase family.</text>
</comment>
<sequence>MEVLGQLPQYMNLDLTDFMDSPVDATVSGQIPEWLNGSLYSNGSGVYKIGPTAWNHLFDGYSVLQRFTLTKGKVTYQASVLDTEELKKSQQHNRIIGSGFAKKFADPNQSSVGKFFSRVIPMPPNISEKTNINVLEFGNKLYAVADTPLIHEIMPDSMSVKSRTIVSDFVSIHLGTSHPHKLKDGSLIYYGTNMNPMKSYNMISVPLPDPSAKSPFSGAKIIATAASRFKSSISFSHTFGVTDHYFVMLEQPLTMSITDLVLMQTRGRNVADCFIDNKGESLDFLLLSKASGHRLPVTYKGPSGVVFHIANCYEDSDHLICDASYWPEGSGSVKEMFLETFSRNLQAGDYGVGKNYYARFVLPLRIEGAEPGKNLVTLPNTTATAVLVQKSNKPVIKVIPETFEENLPIEMPRINDAYDGLKHRYSYATTFYYCSHSRLSKFDLLEKKVLTFDIGCDHIPGEAVFVPKPDATEEDDGVVLSTVMACRAGVQSFLIVLDAATFQEVGRATLPEEIKMGLAFHSMFTDKTF</sequence>
<gene>
    <name evidence="6" type="ORF">RRG08_028214</name>
</gene>
<comment type="cofactor">
    <cofactor evidence="5">
        <name>Fe(2+)</name>
        <dbReference type="ChEBI" id="CHEBI:29033"/>
    </cofactor>
    <text evidence="5">Binds 1 Fe(2+) ion per subunit.</text>
</comment>